<dbReference type="AlphaFoldDB" id="A0AAD7I832"/>
<dbReference type="GO" id="GO:0016787">
    <property type="term" value="F:hydrolase activity"/>
    <property type="evidence" value="ECO:0007669"/>
    <property type="project" value="UniProtKB-KW"/>
</dbReference>
<dbReference type="Proteomes" id="UP001215280">
    <property type="component" value="Unassembled WGS sequence"/>
</dbReference>
<dbReference type="GO" id="GO:0006310">
    <property type="term" value="P:DNA recombination"/>
    <property type="evidence" value="ECO:0007669"/>
    <property type="project" value="UniProtKB-KW"/>
</dbReference>
<evidence type="ECO:0000259" key="2">
    <source>
        <dbReference type="Pfam" id="PF05970"/>
    </source>
</evidence>
<name>A0AAD7I832_9AGAR</name>
<keyword evidence="1" id="KW-0547">Nucleotide-binding</keyword>
<evidence type="ECO:0000313" key="4">
    <source>
        <dbReference type="Proteomes" id="UP001215280"/>
    </source>
</evidence>
<dbReference type="InterPro" id="IPR010285">
    <property type="entry name" value="DNA_helicase_pif1-like_DEAD"/>
</dbReference>
<protein>
    <recommendedName>
        <fullName evidence="1">ATP-dependent DNA helicase</fullName>
        <ecNumber evidence="1">5.6.2.3</ecNumber>
    </recommendedName>
</protein>
<dbReference type="GO" id="GO:0043139">
    <property type="term" value="F:5'-3' DNA helicase activity"/>
    <property type="evidence" value="ECO:0007669"/>
    <property type="project" value="UniProtKB-EC"/>
</dbReference>
<keyword evidence="1" id="KW-0378">Hydrolase</keyword>
<accession>A0AAD7I832</accession>
<feature type="non-terminal residue" evidence="3">
    <location>
        <position position="148"/>
    </location>
</feature>
<keyword evidence="4" id="KW-1185">Reference proteome</keyword>
<dbReference type="EC" id="5.6.2.3" evidence="1"/>
<dbReference type="Pfam" id="PF05970">
    <property type="entry name" value="PIF1"/>
    <property type="match status" value="1"/>
</dbReference>
<comment type="similarity">
    <text evidence="1">Belongs to the helicase family.</text>
</comment>
<comment type="cofactor">
    <cofactor evidence="1">
        <name>Mg(2+)</name>
        <dbReference type="ChEBI" id="CHEBI:18420"/>
    </cofactor>
</comment>
<keyword evidence="1" id="KW-0347">Helicase</keyword>
<feature type="domain" description="DNA helicase Pif1-like DEAD-box helicase" evidence="2">
    <location>
        <begin position="14"/>
        <end position="90"/>
    </location>
</feature>
<dbReference type="GO" id="GO:0006281">
    <property type="term" value="P:DNA repair"/>
    <property type="evidence" value="ECO:0007669"/>
    <property type="project" value="UniProtKB-KW"/>
</dbReference>
<sequence length="148" mass="16833">MVSCNDLQSLAAKARNIHDIEFGGLSMVVAGDFAQLPPMTGQSLYNGLVALKSTSIMSMRDQNAVLGRILWHQFNTVVLLRENMRQREQTPLDAKLRTALENMRYAACTEEDLQFLRTRVAGDREENPHLDSKKYRNVSIITSWNIHK</sequence>
<organism evidence="3 4">
    <name type="scientific">Mycena maculata</name>
    <dbReference type="NCBI Taxonomy" id="230809"/>
    <lineage>
        <taxon>Eukaryota</taxon>
        <taxon>Fungi</taxon>
        <taxon>Dikarya</taxon>
        <taxon>Basidiomycota</taxon>
        <taxon>Agaricomycotina</taxon>
        <taxon>Agaricomycetes</taxon>
        <taxon>Agaricomycetidae</taxon>
        <taxon>Agaricales</taxon>
        <taxon>Marasmiineae</taxon>
        <taxon>Mycenaceae</taxon>
        <taxon>Mycena</taxon>
    </lineage>
</organism>
<keyword evidence="1" id="KW-0227">DNA damage</keyword>
<comment type="catalytic activity">
    <reaction evidence="1">
        <text>ATP + H2O = ADP + phosphate + H(+)</text>
        <dbReference type="Rhea" id="RHEA:13065"/>
        <dbReference type="ChEBI" id="CHEBI:15377"/>
        <dbReference type="ChEBI" id="CHEBI:15378"/>
        <dbReference type="ChEBI" id="CHEBI:30616"/>
        <dbReference type="ChEBI" id="CHEBI:43474"/>
        <dbReference type="ChEBI" id="CHEBI:456216"/>
        <dbReference type="EC" id="5.6.2.3"/>
    </reaction>
</comment>
<keyword evidence="1" id="KW-0234">DNA repair</keyword>
<keyword evidence="1" id="KW-0233">DNA recombination</keyword>
<reference evidence="3" key="1">
    <citation type="submission" date="2023-03" db="EMBL/GenBank/DDBJ databases">
        <title>Massive genome expansion in bonnet fungi (Mycena s.s.) driven by repeated elements and novel gene families across ecological guilds.</title>
        <authorList>
            <consortium name="Lawrence Berkeley National Laboratory"/>
            <person name="Harder C.B."/>
            <person name="Miyauchi S."/>
            <person name="Viragh M."/>
            <person name="Kuo A."/>
            <person name="Thoen E."/>
            <person name="Andreopoulos B."/>
            <person name="Lu D."/>
            <person name="Skrede I."/>
            <person name="Drula E."/>
            <person name="Henrissat B."/>
            <person name="Morin E."/>
            <person name="Kohler A."/>
            <person name="Barry K."/>
            <person name="LaButti K."/>
            <person name="Morin E."/>
            <person name="Salamov A."/>
            <person name="Lipzen A."/>
            <person name="Mereny Z."/>
            <person name="Hegedus B."/>
            <person name="Baldrian P."/>
            <person name="Stursova M."/>
            <person name="Weitz H."/>
            <person name="Taylor A."/>
            <person name="Grigoriev I.V."/>
            <person name="Nagy L.G."/>
            <person name="Martin F."/>
            <person name="Kauserud H."/>
        </authorList>
    </citation>
    <scope>NUCLEOTIDE SEQUENCE</scope>
    <source>
        <strain evidence="3">CBHHK188m</strain>
    </source>
</reference>
<dbReference type="GO" id="GO:0005524">
    <property type="term" value="F:ATP binding"/>
    <property type="evidence" value="ECO:0007669"/>
    <property type="project" value="UniProtKB-KW"/>
</dbReference>
<evidence type="ECO:0000256" key="1">
    <source>
        <dbReference type="RuleBase" id="RU363044"/>
    </source>
</evidence>
<gene>
    <name evidence="3" type="ORF">DFH07DRAFT_688284</name>
</gene>
<comment type="caution">
    <text evidence="3">The sequence shown here is derived from an EMBL/GenBank/DDBJ whole genome shotgun (WGS) entry which is preliminary data.</text>
</comment>
<dbReference type="GO" id="GO:0000723">
    <property type="term" value="P:telomere maintenance"/>
    <property type="evidence" value="ECO:0007669"/>
    <property type="project" value="InterPro"/>
</dbReference>
<proteinExistence type="inferred from homology"/>
<keyword evidence="1" id="KW-0067">ATP-binding</keyword>
<dbReference type="EMBL" id="JARJLG010000145">
    <property type="protein sequence ID" value="KAJ7737159.1"/>
    <property type="molecule type" value="Genomic_DNA"/>
</dbReference>
<evidence type="ECO:0000313" key="3">
    <source>
        <dbReference type="EMBL" id="KAJ7737159.1"/>
    </source>
</evidence>